<dbReference type="PANTHER" id="PTHR40590">
    <property type="entry name" value="CYTOPLASMIC PROTEIN-RELATED"/>
    <property type="match status" value="1"/>
</dbReference>
<accession>A0A552UVU5</accession>
<dbReference type="OrthoDB" id="9798714at2"/>
<protein>
    <recommendedName>
        <fullName evidence="3">TraB/GumN family protein</fullName>
    </recommendedName>
</protein>
<dbReference type="CDD" id="cd14789">
    <property type="entry name" value="Tiki"/>
    <property type="match status" value="1"/>
</dbReference>
<reference evidence="1 2" key="1">
    <citation type="submission" date="2019-07" db="EMBL/GenBank/DDBJ databases">
        <title>Flavobacterium sp. nov., isolated from glacier ice.</title>
        <authorList>
            <person name="Liu Q."/>
            <person name="Xin Y.-H."/>
        </authorList>
    </citation>
    <scope>NUCLEOTIDE SEQUENCE [LARGE SCALE GENOMIC DNA]</scope>
    <source>
        <strain evidence="1 2">ZT4R6</strain>
    </source>
</reference>
<dbReference type="EMBL" id="VJVZ01000013">
    <property type="protein sequence ID" value="TRW22329.1"/>
    <property type="molecule type" value="Genomic_DNA"/>
</dbReference>
<dbReference type="Pfam" id="PF01963">
    <property type="entry name" value="TraB_PrgY_gumN"/>
    <property type="match status" value="1"/>
</dbReference>
<evidence type="ECO:0000313" key="1">
    <source>
        <dbReference type="EMBL" id="TRW22329.1"/>
    </source>
</evidence>
<dbReference type="AlphaFoldDB" id="A0A552UVU5"/>
<name>A0A552UVU5_9FLAO</name>
<keyword evidence="2" id="KW-1185">Reference proteome</keyword>
<comment type="caution">
    <text evidence="1">The sequence shown here is derived from an EMBL/GenBank/DDBJ whole genome shotgun (WGS) entry which is preliminary data.</text>
</comment>
<evidence type="ECO:0008006" key="3">
    <source>
        <dbReference type="Google" id="ProtNLM"/>
    </source>
</evidence>
<dbReference type="PANTHER" id="PTHR40590:SF1">
    <property type="entry name" value="CYTOPLASMIC PROTEIN"/>
    <property type="match status" value="1"/>
</dbReference>
<dbReference type="InterPro" id="IPR002816">
    <property type="entry name" value="TraB/PrgY/GumN_fam"/>
</dbReference>
<sequence length="1244" mass="142101">MFDCIYLKLLTLKKLALLLLLTFTSLFAQEKKYQGLLWEISGNGLKKNSYLYGSMHVSDKVSYHLSDAFFAHLLSADIIANESEPSTWMDIMGLVGNGSNYYRGSSRKFYSGFYLEPSTKNELYQLFRTNNYTLNNLLFRTNENQKEYQEETYLDMFIYRTGRKYNKKTVGLEDTKTSLLNIMNIDYRAMKPREENIATLQKILKNTGYQEALLNYYRDKDLDMLDSLTTLASSESYLKTLLYDRNVVMVHSIDSIIKTGSLFAAVGAAHLPGKRGIIEMLRSRGYKVNPVVDRYTDAGKTKKEKIEEYFIKPTFKSYTTADGIVTLPVFNGSVIESGENMQSPDLANGGYINIKRLLLKDFLKKDNKPFNHQSLDSLFYENIPGKIIQKNFSQTNGVGLYDIKSVTKTGNAQRYRYYITPLEIIMVSMAGEKNYVRQFENEVFNGIKVKTELSGWGSINPAKGGFKADMPAYHAIHGENATAKTLEDVEYYAYDSTDKSNYFVIERTLSDTENLEDTNFELQRMHYEFYNQLGIDSTQTKLTANPAAFTSSSKIGAKSIKLKSVINGPKYYLLGSVGATEANTGRFFNSFTLAPYKEDVAYETYKDTTALYSINIPKSQNAKLEFERNMPEMGDYGDDDENENVFQEKYNTRQFTLPSGGTVEVYYHKYHRHHAVVVDSLWADFKKFITEEDTNNDVVIDDEVVTTIADDETEYNEYASNRESLWDKLIDTKTRKLSIANEKKENKGSYQTYEGSVESSESSQAIKFKALHRNGTSYLISTMTPKGYKNNDPAIEKMFSSFTLLDNSKEENLPADRMQLFIDDARSEYDSIRSSTLKSVNQLQVTKENRVKLQQFIEGFTFKPEETNALTQLYRKLGNLKDKAVIPFFENQYKREDSNTIIQFAVLEALAEFETEEAYKKIKELLEYDLPVTDDNYEVANLFSTFSIDPKNSAVLFPDVFQYYSIPEYHEPVVSFTASLLEADAISPKKLKAYKKMLLTNTRLEIKRAKSRKAGKESGEDEYYYGNSASGNLTGYMELLYPFKSDKEVNAIFTAIKALDIDATNMEIARLDIKNGNTNEQELQALLNNPKTLFEVQKMLIAQKKTAALKNITDEQIAKSALLKLARIDTAKDSVALNEKRVIQHGKNSVSFYFYKVKSIDNEGSGYRQKRERLCAVAFVNNGSRINPQAYKNAGTRFITDDDEIADYKKTMIDAALNARRNRAGYGKRTTGYDATEEYAEEDY</sequence>
<gene>
    <name evidence="1" type="ORF">FMM05_17645</name>
</gene>
<evidence type="ECO:0000313" key="2">
    <source>
        <dbReference type="Proteomes" id="UP000320643"/>
    </source>
</evidence>
<organism evidence="1 2">
    <name type="scientific">Flavobacterium zepuense</name>
    <dbReference type="NCBI Taxonomy" id="2593302"/>
    <lineage>
        <taxon>Bacteria</taxon>
        <taxon>Pseudomonadati</taxon>
        <taxon>Bacteroidota</taxon>
        <taxon>Flavobacteriia</taxon>
        <taxon>Flavobacteriales</taxon>
        <taxon>Flavobacteriaceae</taxon>
        <taxon>Flavobacterium</taxon>
    </lineage>
</organism>
<dbReference type="Proteomes" id="UP000320643">
    <property type="component" value="Unassembled WGS sequence"/>
</dbReference>
<proteinExistence type="predicted"/>
<dbReference type="InterPro" id="IPR047111">
    <property type="entry name" value="YbaP-like"/>
</dbReference>